<name>A0ABX7PSC3_9ACTN</name>
<dbReference type="RefSeq" id="WP_036543925.1">
    <property type="nucleotide sequence ID" value="NZ_CP022295.1"/>
</dbReference>
<gene>
    <name evidence="3" type="ORF">CFH99_24700</name>
</gene>
<feature type="region of interest" description="Disordered" evidence="1">
    <location>
        <begin position="22"/>
        <end position="68"/>
    </location>
</feature>
<dbReference type="PROSITE" id="PS51257">
    <property type="entry name" value="PROKAR_LIPOPROTEIN"/>
    <property type="match status" value="1"/>
</dbReference>
<proteinExistence type="predicted"/>
<evidence type="ECO:0000256" key="1">
    <source>
        <dbReference type="SAM" id="MobiDB-lite"/>
    </source>
</evidence>
<organism evidence="3 4">
    <name type="scientific">Nocardioides aromaticivorans</name>
    <dbReference type="NCBI Taxonomy" id="200618"/>
    <lineage>
        <taxon>Bacteria</taxon>
        <taxon>Bacillati</taxon>
        <taxon>Actinomycetota</taxon>
        <taxon>Actinomycetes</taxon>
        <taxon>Propionibacteriales</taxon>
        <taxon>Nocardioidaceae</taxon>
        <taxon>Nocardioides</taxon>
    </lineage>
</organism>
<dbReference type="EMBL" id="CP022295">
    <property type="protein sequence ID" value="QSR28826.1"/>
    <property type="molecule type" value="Genomic_DNA"/>
</dbReference>
<reference evidence="3 4" key="1">
    <citation type="submission" date="2017-06" db="EMBL/GenBank/DDBJ databases">
        <title>Complete Genome Sequence of the Soil Carbazole-Degrading Bacterium Nocardioides aromaticivorans IC177.</title>
        <authorList>
            <person name="Vejarano F."/>
            <person name="Suzuki-Minakuchi C."/>
            <person name="Ohtsubo Y."/>
            <person name="Tsuda M."/>
            <person name="Okada K."/>
            <person name="Nojiri H."/>
        </authorList>
    </citation>
    <scope>NUCLEOTIDE SEQUENCE [LARGE SCALE GENOMIC DNA]</scope>
    <source>
        <strain evidence="3 4">IC177</strain>
    </source>
</reference>
<keyword evidence="2" id="KW-0732">Signal</keyword>
<evidence type="ECO:0008006" key="5">
    <source>
        <dbReference type="Google" id="ProtNLM"/>
    </source>
</evidence>
<feature type="region of interest" description="Disordered" evidence="1">
    <location>
        <begin position="189"/>
        <end position="215"/>
    </location>
</feature>
<feature type="compositionally biased region" description="Polar residues" evidence="1">
    <location>
        <begin position="31"/>
        <end position="45"/>
    </location>
</feature>
<dbReference type="Proteomes" id="UP000662818">
    <property type="component" value="Chromosome"/>
</dbReference>
<keyword evidence="4" id="KW-1185">Reference proteome</keyword>
<feature type="compositionally biased region" description="Low complexity" evidence="1">
    <location>
        <begin position="46"/>
        <end position="65"/>
    </location>
</feature>
<feature type="signal peptide" evidence="2">
    <location>
        <begin position="1"/>
        <end position="19"/>
    </location>
</feature>
<protein>
    <recommendedName>
        <fullName evidence="5">DUF3558 domain-containing protein</fullName>
    </recommendedName>
</protein>
<evidence type="ECO:0000313" key="4">
    <source>
        <dbReference type="Proteomes" id="UP000662818"/>
    </source>
</evidence>
<accession>A0ABX7PSC3</accession>
<evidence type="ECO:0000256" key="2">
    <source>
        <dbReference type="SAM" id="SignalP"/>
    </source>
</evidence>
<sequence length="215" mass="21991">MRLRRLWPAALLALAPVLAACGDDEPDAADEQTTSAEPTTDAPSQTPTEESSATEAPTETTSAPPVADRPQACALLTSGDVAKAIGVEFSEGVPGHGSVTEKGTSWTTDECTFTAKDLVSIRIEVSGPADVTAGKFGCIQPSDADGNVEPSDAAGASKAWWKTSATPPLVATLRACSAEANVDVTMTYEDGTDYPGDPSQQAPQLAGLVLSGLQG</sequence>
<evidence type="ECO:0000313" key="3">
    <source>
        <dbReference type="EMBL" id="QSR28826.1"/>
    </source>
</evidence>
<feature type="chain" id="PRO_5046169790" description="DUF3558 domain-containing protein" evidence="2">
    <location>
        <begin position="20"/>
        <end position="215"/>
    </location>
</feature>